<evidence type="ECO:0000256" key="1">
    <source>
        <dbReference type="SAM" id="MobiDB-lite"/>
    </source>
</evidence>
<evidence type="ECO:0000256" key="2">
    <source>
        <dbReference type="SAM" id="SignalP"/>
    </source>
</evidence>
<dbReference type="AlphaFoldDB" id="A0AAV0IUX2"/>
<feature type="non-terminal residue" evidence="3">
    <location>
        <position position="1"/>
    </location>
</feature>
<organism evidence="3 4">
    <name type="scientific">Linum tenue</name>
    <dbReference type="NCBI Taxonomy" id="586396"/>
    <lineage>
        <taxon>Eukaryota</taxon>
        <taxon>Viridiplantae</taxon>
        <taxon>Streptophyta</taxon>
        <taxon>Embryophyta</taxon>
        <taxon>Tracheophyta</taxon>
        <taxon>Spermatophyta</taxon>
        <taxon>Magnoliopsida</taxon>
        <taxon>eudicotyledons</taxon>
        <taxon>Gunneridae</taxon>
        <taxon>Pentapetalae</taxon>
        <taxon>rosids</taxon>
        <taxon>fabids</taxon>
        <taxon>Malpighiales</taxon>
        <taxon>Linaceae</taxon>
        <taxon>Linum</taxon>
    </lineage>
</organism>
<keyword evidence="4" id="KW-1185">Reference proteome</keyword>
<keyword evidence="2" id="KW-0732">Signal</keyword>
<comment type="caution">
    <text evidence="3">The sequence shown here is derived from an EMBL/GenBank/DDBJ whole genome shotgun (WGS) entry which is preliminary data.</text>
</comment>
<accession>A0AAV0IUX2</accession>
<evidence type="ECO:0000313" key="3">
    <source>
        <dbReference type="EMBL" id="CAI0401218.1"/>
    </source>
</evidence>
<protein>
    <submittedName>
        <fullName evidence="3">Uncharacterized protein</fullName>
    </submittedName>
</protein>
<feature type="signal peptide" evidence="2">
    <location>
        <begin position="1"/>
        <end position="18"/>
    </location>
</feature>
<name>A0AAV0IUX2_9ROSI</name>
<dbReference type="EMBL" id="CAMGYJ010000004">
    <property type="protein sequence ID" value="CAI0401218.1"/>
    <property type="molecule type" value="Genomic_DNA"/>
</dbReference>
<gene>
    <name evidence="3" type="ORF">LITE_LOCUS11103</name>
</gene>
<feature type="chain" id="PRO_5044713640" evidence="2">
    <location>
        <begin position="19"/>
        <end position="92"/>
    </location>
</feature>
<sequence>GRPLILASLSILPLLSSSSRNKSNHSRPILSSFSSLLRTKKPSGFSPPPSSSSTFPSRENQNRNLNRLSTAAPLSFLLSVSQGDRSRRVKSA</sequence>
<evidence type="ECO:0000313" key="4">
    <source>
        <dbReference type="Proteomes" id="UP001154282"/>
    </source>
</evidence>
<feature type="region of interest" description="Disordered" evidence="1">
    <location>
        <begin position="40"/>
        <end position="66"/>
    </location>
</feature>
<dbReference type="Proteomes" id="UP001154282">
    <property type="component" value="Unassembled WGS sequence"/>
</dbReference>
<dbReference type="EMBL" id="CAMGYJ010000004">
    <property type="protein sequence ID" value="CAI0401219.1"/>
    <property type="molecule type" value="Genomic_DNA"/>
</dbReference>
<reference evidence="3" key="1">
    <citation type="submission" date="2022-08" db="EMBL/GenBank/DDBJ databases">
        <authorList>
            <person name="Gutierrez-Valencia J."/>
        </authorList>
    </citation>
    <scope>NUCLEOTIDE SEQUENCE</scope>
</reference>
<proteinExistence type="predicted"/>